<dbReference type="RefSeq" id="XP_037874120.1">
    <property type="nucleotide sequence ID" value="XM_038018192.2"/>
</dbReference>
<feature type="region of interest" description="Disordered" evidence="8">
    <location>
        <begin position="266"/>
        <end position="303"/>
    </location>
</feature>
<evidence type="ECO:0000256" key="4">
    <source>
        <dbReference type="ARBA" id="ARBA00022737"/>
    </source>
</evidence>
<dbReference type="InterPro" id="IPR011333">
    <property type="entry name" value="SKP1/BTB/POZ_sf"/>
</dbReference>
<evidence type="ECO:0000256" key="7">
    <source>
        <dbReference type="ARBA" id="ARBA00043912"/>
    </source>
</evidence>
<protein>
    <recommendedName>
        <fullName evidence="2">Kelch-like protein diablo</fullName>
    </recommendedName>
</protein>
<keyword evidence="11" id="KW-1185">Reference proteome</keyword>
<evidence type="ECO:0000256" key="3">
    <source>
        <dbReference type="ARBA" id="ARBA00022441"/>
    </source>
</evidence>
<dbReference type="Pfam" id="PF01344">
    <property type="entry name" value="Kelch_1"/>
    <property type="match status" value="4"/>
</dbReference>
<name>A0A8R2R1C1_BOMMO</name>
<dbReference type="Proteomes" id="UP000005204">
    <property type="component" value="Unassembled WGS sequence"/>
</dbReference>
<evidence type="ECO:0000313" key="11">
    <source>
        <dbReference type="Proteomes" id="UP000005204"/>
    </source>
</evidence>
<dbReference type="KEGG" id="bmor:101741326"/>
<reference evidence="10" key="2">
    <citation type="submission" date="2022-06" db="UniProtKB">
        <authorList>
            <consortium name="EnsemblMetazoa"/>
        </authorList>
    </citation>
    <scope>IDENTIFICATION</scope>
    <source>
        <strain evidence="10">p50T (Dazao)</strain>
    </source>
</reference>
<dbReference type="AlphaFoldDB" id="A0A8R2R1C1"/>
<keyword evidence="3" id="KW-0880">Kelch repeat</keyword>
<evidence type="ECO:0000313" key="10">
    <source>
        <dbReference type="EnsemblMetazoa" id="XP_037874120.1"/>
    </source>
</evidence>
<keyword evidence="4" id="KW-0677">Repeat</keyword>
<feature type="compositionally biased region" description="Acidic residues" evidence="8">
    <location>
        <begin position="13"/>
        <end position="28"/>
    </location>
</feature>
<comment type="function">
    <text evidence="7">Probable substrate-specific adapter of an E3 ubiquitin-protein ligase complex which mediates the ubiquitination and subsequent proteasomal degradation of target proteins. May have a role in synapse differentiation and growth.</text>
</comment>
<evidence type="ECO:0000256" key="8">
    <source>
        <dbReference type="SAM" id="MobiDB-lite"/>
    </source>
</evidence>
<evidence type="ECO:0000256" key="1">
    <source>
        <dbReference type="ARBA" id="ARBA00004906"/>
    </source>
</evidence>
<dbReference type="PANTHER" id="PTHR24412">
    <property type="entry name" value="KELCH PROTEIN"/>
    <property type="match status" value="1"/>
</dbReference>
<dbReference type="EnsemblMetazoa" id="XM_038018192.1">
    <property type="protein sequence ID" value="XP_037874120.1"/>
    <property type="gene ID" value="LOC101741326"/>
</dbReference>
<proteinExistence type="predicted"/>
<dbReference type="PROSITE" id="PS50097">
    <property type="entry name" value="BTB"/>
    <property type="match status" value="1"/>
</dbReference>
<organism evidence="10 11">
    <name type="scientific">Bombyx mori</name>
    <name type="common">Silk moth</name>
    <dbReference type="NCBI Taxonomy" id="7091"/>
    <lineage>
        <taxon>Eukaryota</taxon>
        <taxon>Metazoa</taxon>
        <taxon>Ecdysozoa</taxon>
        <taxon>Arthropoda</taxon>
        <taxon>Hexapoda</taxon>
        <taxon>Insecta</taxon>
        <taxon>Pterygota</taxon>
        <taxon>Neoptera</taxon>
        <taxon>Endopterygota</taxon>
        <taxon>Lepidoptera</taxon>
        <taxon>Glossata</taxon>
        <taxon>Ditrysia</taxon>
        <taxon>Bombycoidea</taxon>
        <taxon>Bombycidae</taxon>
        <taxon>Bombycinae</taxon>
        <taxon>Bombyx</taxon>
    </lineage>
</organism>
<evidence type="ECO:0000259" key="9">
    <source>
        <dbReference type="PROSITE" id="PS50097"/>
    </source>
</evidence>
<comment type="pathway">
    <text evidence="1">Protein modification; protein ubiquitination.</text>
</comment>
<dbReference type="SMART" id="SM00612">
    <property type="entry name" value="Kelch"/>
    <property type="match status" value="6"/>
</dbReference>
<dbReference type="SUPFAM" id="SSF54695">
    <property type="entry name" value="POZ domain"/>
    <property type="match status" value="1"/>
</dbReference>
<reference evidence="11" key="1">
    <citation type="journal article" date="2008" name="Insect Biochem. Mol. Biol.">
        <title>The genome of a lepidopteran model insect, the silkworm Bombyx mori.</title>
        <authorList>
            <consortium name="International Silkworm Genome Consortium"/>
        </authorList>
    </citation>
    <scope>NUCLEOTIDE SEQUENCE [LARGE SCALE GENOMIC DNA]</scope>
    <source>
        <strain evidence="11">p50T</strain>
    </source>
</reference>
<dbReference type="Pfam" id="PF00651">
    <property type="entry name" value="BTB"/>
    <property type="match status" value="1"/>
</dbReference>
<dbReference type="GeneID" id="101741326"/>
<dbReference type="InterPro" id="IPR015915">
    <property type="entry name" value="Kelch-typ_b-propeller"/>
</dbReference>
<feature type="domain" description="BTB" evidence="9">
    <location>
        <begin position="54"/>
        <end position="126"/>
    </location>
</feature>
<evidence type="ECO:0000256" key="2">
    <source>
        <dbReference type="ARBA" id="ARBA00013699"/>
    </source>
</evidence>
<keyword evidence="6" id="KW-0009">Actin-binding</keyword>
<evidence type="ECO:0000256" key="6">
    <source>
        <dbReference type="ARBA" id="ARBA00023203"/>
    </source>
</evidence>
<dbReference type="InterPro" id="IPR017096">
    <property type="entry name" value="BTB-kelch_protein"/>
</dbReference>
<sequence length="682" mass="72427">MRPQGDYRNGDGREEDSEGEESSALEDELSLYDPDAPARALSALNALRKSRQHYDAVLVAGGTEVAAHRAVLAAASPYLLEALSPAPVTTSPAPASAPVYRVEDVDADALRELVEYAYTGRVRVKDTLSARRLYRAAWRLRVESVRAHLADRLLKRLAPADCLEVRSLPDLSPHHLAQLDAYIAQHFEAVCETGAMAALPVVRIELLREGPIQGVTTAGGEDAPHAIADAALTWLRSHAPEYDLEELCSRTHLLYVAERGSLRDCGELPATRGDAPELQEYRREAAQRAKRSRDAGPASAARPLPGLELGARCARPACAVLAARAASGGSTRALLAVRGRLAAARVSWRDVAAGGATGTRGALASDTEPDSAERRAHLATGRCAHGIAVLDGRLVVCGGYDRARVLRTAEQYDPSTNTWSALPDMRCARARFPAAVLNHTVYAVGGSDGHTELDSVGALQNGSWQAKAKLPLALSYAGAAVDPGGENLYIIGGWAGGVNLKRVLKYSAAEDKWTEAPPLNAGRSQCSGVWWEGSLWALGGCDAWHCLSSTETLTINGGQSWSPGPPLPTARRSVGGCVWGSRLISAGGSDGAASLRRTDWLETRDGTWKAGPNMRKARAGVGLAVVGGVVYAVGGFDGKEFLSCVECLYSPDGEWTSLCVPPANIRSIANHSEKKENGVHSD</sequence>
<dbReference type="InterPro" id="IPR006652">
    <property type="entry name" value="Kelch_1"/>
</dbReference>
<dbReference type="GO" id="GO:0003779">
    <property type="term" value="F:actin binding"/>
    <property type="evidence" value="ECO:0007669"/>
    <property type="project" value="UniProtKB-KW"/>
</dbReference>
<dbReference type="Gene3D" id="3.30.710.10">
    <property type="entry name" value="Potassium Channel Kv1.1, Chain A"/>
    <property type="match status" value="1"/>
</dbReference>
<dbReference type="PANTHER" id="PTHR24412:SF466">
    <property type="entry name" value="RING CANAL KELCH PROTEIN"/>
    <property type="match status" value="1"/>
</dbReference>
<dbReference type="Gene3D" id="2.120.10.80">
    <property type="entry name" value="Kelch-type beta propeller"/>
    <property type="match status" value="2"/>
</dbReference>
<feature type="region of interest" description="Disordered" evidence="8">
    <location>
        <begin position="1"/>
        <end position="28"/>
    </location>
</feature>
<dbReference type="SUPFAM" id="SSF117281">
    <property type="entry name" value="Kelch motif"/>
    <property type="match status" value="2"/>
</dbReference>
<dbReference type="SMART" id="SM00225">
    <property type="entry name" value="BTB"/>
    <property type="match status" value="1"/>
</dbReference>
<dbReference type="PIRSF" id="PIRSF037037">
    <property type="entry name" value="Kelch-like_protein_gigaxonin"/>
    <property type="match status" value="1"/>
</dbReference>
<dbReference type="InterPro" id="IPR000210">
    <property type="entry name" value="BTB/POZ_dom"/>
</dbReference>
<evidence type="ECO:0000256" key="5">
    <source>
        <dbReference type="ARBA" id="ARBA00022786"/>
    </source>
</evidence>
<keyword evidence="5" id="KW-0833">Ubl conjugation pathway</keyword>
<accession>A0A8R2R1C1</accession>